<dbReference type="EMBL" id="OK040790">
    <property type="protein sequence ID" value="UDL15855.1"/>
    <property type="molecule type" value="Genomic_DNA"/>
</dbReference>
<evidence type="ECO:0000313" key="1">
    <source>
        <dbReference type="EMBL" id="UDL15855.1"/>
    </source>
</evidence>
<accession>A0AAE8Y6Z8</accession>
<protein>
    <submittedName>
        <fullName evidence="1">Uncharacterized protein</fullName>
    </submittedName>
</protein>
<gene>
    <name evidence="1" type="primary">64</name>
    <name evidence="1" type="ORF">SEA_PUMPERNICKEL_64</name>
</gene>
<dbReference type="KEGG" id="vg:80019704"/>
<reference evidence="1" key="1">
    <citation type="submission" date="2021-09" db="EMBL/GenBank/DDBJ databases">
        <authorList>
            <person name="Andersen S.H."/>
            <person name="Beall E.A."/>
            <person name="Cappelle B."/>
            <person name="Falteisek K.J."/>
            <person name="Fenske B.A."/>
            <person name="Gansluckner N.W."/>
            <person name="Gilbertson S.M."/>
            <person name="Krings K.J."/>
            <person name="Mobeck M."/>
            <person name="Odeku J.O."/>
            <person name="Poncelet M.E."/>
            <person name="Rohr J.R."/>
            <person name="Rolands L."/>
            <person name="Whipple C.D."/>
            <person name="Whipple E.M."/>
            <person name="Spring A.M."/>
            <person name="Klyczek K."/>
            <person name="Garlena R.A."/>
            <person name="Russell D.A."/>
            <person name="Pope W.H."/>
            <person name="Jacobs-Sera D."/>
            <person name="Hatfull G.F."/>
        </authorList>
    </citation>
    <scope>NUCLEOTIDE SEQUENCE</scope>
</reference>
<name>A0AAE8Y6Z8_9CAUD</name>
<organism evidence="1 2">
    <name type="scientific">Microbacterium phage Pumpernickel</name>
    <dbReference type="NCBI Taxonomy" id="2885983"/>
    <lineage>
        <taxon>Viruses</taxon>
        <taxon>Duplodnaviria</taxon>
        <taxon>Heunggongvirae</taxon>
        <taxon>Uroviricota</taxon>
        <taxon>Caudoviricetes</taxon>
        <taxon>Pumpernickelvirus</taxon>
        <taxon>Pumpernickelvirus pumpernickel</taxon>
    </lineage>
</organism>
<evidence type="ECO:0000313" key="2">
    <source>
        <dbReference type="Proteomes" id="UP000827768"/>
    </source>
</evidence>
<dbReference type="RefSeq" id="YP_010755095.1">
    <property type="nucleotide sequence ID" value="NC_073468.1"/>
</dbReference>
<dbReference type="GeneID" id="80019704"/>
<sequence length="93" mass="10894">MKKAKFNDHSAVRGYVWMSRSRNRWLVNFMVTVRDMPVLFDTTGYSEDGWKSFQYRARAGVSTVKHMLIAGHEIESYPVDAVTWPPALQRAWR</sequence>
<dbReference type="Proteomes" id="UP000827768">
    <property type="component" value="Segment"/>
</dbReference>
<keyword evidence="2" id="KW-1185">Reference proteome</keyword>
<proteinExistence type="predicted"/>